<organism evidence="14 15">
    <name type="scientific">Chiloscyllium punctatum</name>
    <name type="common">Brownbanded bambooshark</name>
    <name type="synonym">Hemiscyllium punctatum</name>
    <dbReference type="NCBI Taxonomy" id="137246"/>
    <lineage>
        <taxon>Eukaryota</taxon>
        <taxon>Metazoa</taxon>
        <taxon>Chordata</taxon>
        <taxon>Craniata</taxon>
        <taxon>Vertebrata</taxon>
        <taxon>Chondrichthyes</taxon>
        <taxon>Elasmobranchii</taxon>
        <taxon>Galeomorphii</taxon>
        <taxon>Galeoidea</taxon>
        <taxon>Orectolobiformes</taxon>
        <taxon>Hemiscylliidae</taxon>
        <taxon>Chiloscyllium</taxon>
    </lineage>
</organism>
<dbReference type="PANTHER" id="PTHR12191">
    <property type="entry name" value="SOLUTE CARRIER FAMILY 39"/>
    <property type="match status" value="1"/>
</dbReference>
<evidence type="ECO:0000256" key="13">
    <source>
        <dbReference type="SAM" id="Phobius"/>
    </source>
</evidence>
<evidence type="ECO:0000256" key="9">
    <source>
        <dbReference type="ARBA" id="ARBA00039393"/>
    </source>
</evidence>
<feature type="compositionally biased region" description="Polar residues" evidence="12">
    <location>
        <begin position="239"/>
        <end position="254"/>
    </location>
</feature>
<evidence type="ECO:0000256" key="7">
    <source>
        <dbReference type="ARBA" id="ARBA00023180"/>
    </source>
</evidence>
<feature type="transmembrane region" description="Helical" evidence="13">
    <location>
        <begin position="720"/>
        <end position="741"/>
    </location>
</feature>
<name>A0A401SKA3_CHIPU</name>
<dbReference type="OMA" id="ETQDNHH"/>
<feature type="transmembrane region" description="Helical" evidence="13">
    <location>
        <begin position="654"/>
        <end position="675"/>
    </location>
</feature>
<sequence length="751" mass="83260">MRLRQRAEYIYRFGILVCEVDQKERGVNTGGSIKGMVWVMRYLPLNFFLTCLLISFWNGSCGHVDHDTECTAIGEHGHLPLPDATNTGLDRNKAMFEQNYYLQKLFDQYGENGTLTMEGLEKLLCNIGVGEVRTIKTRHSHFDHVSKKHTVSAEGNIHHPCCPGCRHIRLKIGIQTTPKQTGISPKHSHSSGVTPPSGVPAEDKSGAKKHMRAARSPPSAIPATTNTHLMDKRKAEFGTTDSYNTRMSGLPSTEDSTRKDSNEVQKRSNPLENHTDKDPKGEECLNADTLLSSHGMTPQMTLDAEQFGYICPALLDQIESKACIAHKTGEKHSASTVGAAWIGGFVSVTTISLLSLLGIIFMPLINKTFFKFLLTFLVALAVGTLSGDAFLHLLPHSQSVHHHDVEDQDYLDSVWKGLTALGGLYFMFLIEHLITLIKLYKGKKKHKKSSQDDQEIDPDRNAEPHESQQLSKDENTDIKQFADPADCLVEPKDQSNLHSLDHSQNSLTPEQEVMIAHAHPEGSYNTYVPRGCENKCHSHFHDTIGNADDSHHHHHRYHHILHHHHHQNHHPHSHGHYYFQEDLKDAGIATLAWMVIMGDGLHNFSDGLAIGAAFTGGLSSGLSTSVAVFCHELPHELGDFAVLLKAGMTVKQAILYNILSALLGYLGMITGTAIGHYAENVSSWIFAVTAGLFLYVALVDMVPEMLHSDAGDHDYSHGAYFLLQNSGMLLGFGIMLLIAVFEHKILSIVRL</sequence>
<keyword evidence="7" id="KW-0325">Glycoprotein</keyword>
<keyword evidence="5 13" id="KW-1133">Transmembrane helix</keyword>
<accession>A0A401SKA3</accession>
<keyword evidence="15" id="KW-1185">Reference proteome</keyword>
<feature type="compositionally biased region" description="Low complexity" evidence="12">
    <location>
        <begin position="214"/>
        <end position="223"/>
    </location>
</feature>
<keyword evidence="3" id="KW-1003">Cell membrane</keyword>
<feature type="region of interest" description="Disordered" evidence="12">
    <location>
        <begin position="447"/>
        <end position="476"/>
    </location>
</feature>
<dbReference type="GO" id="GO:0005385">
    <property type="term" value="F:zinc ion transmembrane transporter activity"/>
    <property type="evidence" value="ECO:0007669"/>
    <property type="project" value="TreeGrafter"/>
</dbReference>
<dbReference type="GO" id="GO:0140410">
    <property type="term" value="F:monoatomic cation:bicarbonate symporter activity"/>
    <property type="evidence" value="ECO:0007669"/>
    <property type="project" value="TreeGrafter"/>
</dbReference>
<comment type="subcellular location">
    <subcellularLocation>
        <location evidence="1">Cell membrane</location>
        <topology evidence="1">Multi-pass membrane protein</topology>
    </subcellularLocation>
</comment>
<evidence type="ECO:0000256" key="1">
    <source>
        <dbReference type="ARBA" id="ARBA00004651"/>
    </source>
</evidence>
<feature type="region of interest" description="Disordered" evidence="12">
    <location>
        <begin position="178"/>
        <end position="283"/>
    </location>
</feature>
<dbReference type="AlphaFoldDB" id="A0A401SKA3"/>
<evidence type="ECO:0000256" key="8">
    <source>
        <dbReference type="ARBA" id="ARBA00034634"/>
    </source>
</evidence>
<evidence type="ECO:0000256" key="3">
    <source>
        <dbReference type="ARBA" id="ARBA00022475"/>
    </source>
</evidence>
<dbReference type="InterPro" id="IPR050799">
    <property type="entry name" value="ZIP_Transporter"/>
</dbReference>
<feature type="compositionally biased region" description="Basic and acidic residues" evidence="12">
    <location>
        <begin position="457"/>
        <end position="476"/>
    </location>
</feature>
<dbReference type="Proteomes" id="UP000287033">
    <property type="component" value="Unassembled WGS sequence"/>
</dbReference>
<evidence type="ECO:0000256" key="2">
    <source>
        <dbReference type="ARBA" id="ARBA00006939"/>
    </source>
</evidence>
<dbReference type="OrthoDB" id="200954at2759"/>
<comment type="caution">
    <text evidence="14">The sequence shown here is derived from an EMBL/GenBank/DDBJ whole genome shotgun (WGS) entry which is preliminary data.</text>
</comment>
<dbReference type="GO" id="GO:0071578">
    <property type="term" value="P:zinc ion import across plasma membrane"/>
    <property type="evidence" value="ECO:0007669"/>
    <property type="project" value="TreeGrafter"/>
</dbReference>
<feature type="compositionally biased region" description="Basic and acidic residues" evidence="12">
    <location>
        <begin position="255"/>
        <end position="266"/>
    </location>
</feature>
<feature type="transmembrane region" description="Helical" evidence="13">
    <location>
        <begin position="414"/>
        <end position="440"/>
    </location>
</feature>
<dbReference type="Pfam" id="PF02535">
    <property type="entry name" value="Zip"/>
    <property type="match status" value="2"/>
</dbReference>
<dbReference type="STRING" id="137246.A0A401SKA3"/>
<evidence type="ECO:0000256" key="11">
    <source>
        <dbReference type="ARBA" id="ARBA00042779"/>
    </source>
</evidence>
<keyword evidence="4 13" id="KW-0812">Transmembrane</keyword>
<dbReference type="GO" id="GO:0030003">
    <property type="term" value="P:intracellular monoatomic cation homeostasis"/>
    <property type="evidence" value="ECO:0007669"/>
    <property type="project" value="TreeGrafter"/>
</dbReference>
<dbReference type="PANTHER" id="PTHR12191:SF22">
    <property type="entry name" value="ZINC TRANSPORTER ZIP6"/>
    <property type="match status" value="1"/>
</dbReference>
<protein>
    <recommendedName>
        <fullName evidence="9">Zinc transporter ZIP6</fullName>
    </recommendedName>
    <alternativeName>
        <fullName evidence="11">Solute carrier family 39 member 6</fullName>
    </alternativeName>
    <alternativeName>
        <fullName evidence="10">Zrt- and Irt-like protein 6</fullName>
    </alternativeName>
</protein>
<feature type="transmembrane region" description="Helical" evidence="13">
    <location>
        <begin position="340"/>
        <end position="365"/>
    </location>
</feature>
<evidence type="ECO:0000256" key="4">
    <source>
        <dbReference type="ARBA" id="ARBA00022692"/>
    </source>
</evidence>
<proteinExistence type="inferred from homology"/>
<comment type="similarity">
    <text evidence="2">Belongs to the ZIP transporter (TC 2.A.5) family.</text>
</comment>
<feature type="transmembrane region" description="Helical" evidence="13">
    <location>
        <begin position="681"/>
        <end position="699"/>
    </location>
</feature>
<evidence type="ECO:0000313" key="14">
    <source>
        <dbReference type="EMBL" id="GCC30818.1"/>
    </source>
</evidence>
<comment type="catalytic activity">
    <reaction evidence="8">
        <text>Zn(2+)(in) = Zn(2+)(out)</text>
        <dbReference type="Rhea" id="RHEA:29351"/>
        <dbReference type="ChEBI" id="CHEBI:29105"/>
    </reaction>
</comment>
<keyword evidence="6 13" id="KW-0472">Membrane</keyword>
<evidence type="ECO:0000256" key="5">
    <source>
        <dbReference type="ARBA" id="ARBA00022989"/>
    </source>
</evidence>
<reference evidence="14 15" key="1">
    <citation type="journal article" date="2018" name="Nat. Ecol. Evol.">
        <title>Shark genomes provide insights into elasmobranch evolution and the origin of vertebrates.</title>
        <authorList>
            <person name="Hara Y"/>
            <person name="Yamaguchi K"/>
            <person name="Onimaru K"/>
            <person name="Kadota M"/>
            <person name="Koyanagi M"/>
            <person name="Keeley SD"/>
            <person name="Tatsumi K"/>
            <person name="Tanaka K"/>
            <person name="Motone F"/>
            <person name="Kageyama Y"/>
            <person name="Nozu R"/>
            <person name="Adachi N"/>
            <person name="Nishimura O"/>
            <person name="Nakagawa R"/>
            <person name="Tanegashima C"/>
            <person name="Kiyatake I"/>
            <person name="Matsumoto R"/>
            <person name="Murakumo K"/>
            <person name="Nishida K"/>
            <person name="Terakita A"/>
            <person name="Kuratani S"/>
            <person name="Sato K"/>
            <person name="Hyodo S Kuraku.S."/>
        </authorList>
    </citation>
    <scope>NUCLEOTIDE SEQUENCE [LARGE SCALE GENOMIC DNA]</scope>
</reference>
<dbReference type="EMBL" id="BEZZ01000326">
    <property type="protein sequence ID" value="GCC30818.1"/>
    <property type="molecule type" value="Genomic_DNA"/>
</dbReference>
<evidence type="ECO:0000256" key="12">
    <source>
        <dbReference type="SAM" id="MobiDB-lite"/>
    </source>
</evidence>
<evidence type="ECO:0000313" key="15">
    <source>
        <dbReference type="Proteomes" id="UP000287033"/>
    </source>
</evidence>
<dbReference type="GO" id="GO:0005886">
    <property type="term" value="C:plasma membrane"/>
    <property type="evidence" value="ECO:0007669"/>
    <property type="project" value="UniProtKB-SubCell"/>
</dbReference>
<evidence type="ECO:0000256" key="10">
    <source>
        <dbReference type="ARBA" id="ARBA00041704"/>
    </source>
</evidence>
<dbReference type="InterPro" id="IPR003689">
    <property type="entry name" value="ZIP"/>
</dbReference>
<gene>
    <name evidence="14" type="ORF">chiPu_0009272</name>
</gene>
<feature type="transmembrane region" description="Helical" evidence="13">
    <location>
        <begin position="372"/>
        <end position="394"/>
    </location>
</feature>
<feature type="compositionally biased region" description="Basic and acidic residues" evidence="12">
    <location>
        <begin position="273"/>
        <end position="283"/>
    </location>
</feature>
<evidence type="ECO:0000256" key="6">
    <source>
        <dbReference type="ARBA" id="ARBA00023136"/>
    </source>
</evidence>